<gene>
    <name evidence="1" type="ORF">AVDCRST_MAG28-2985</name>
</gene>
<sequence length="158" mass="15992">MYQETNAIRPLYVAVVGAGDASGTLYEKAREVGRLVAGRGGVVVCGGLFGVMEAAARGATEAGGTAIGILPDEDRGRANHYLSYSVATGMGQARNLAVVCSGDVVIAVGGEYGTLSEIGLALKVGRPVVALESWDVGEHVVLATSPEEAVEKASEGAG</sequence>
<accession>A0A6J4R9B3</accession>
<name>A0A6J4R9B3_9ACTN</name>
<dbReference type="PANTHER" id="PTHR43393">
    <property type="entry name" value="CYTOKININ RIBOSIDE 5'-MONOPHOSPHATE PHOSPHORIBOHYDROLASE"/>
    <property type="match status" value="1"/>
</dbReference>
<evidence type="ECO:0008006" key="2">
    <source>
        <dbReference type="Google" id="ProtNLM"/>
    </source>
</evidence>
<dbReference type="PANTHER" id="PTHR43393:SF3">
    <property type="entry name" value="LYSINE DECARBOXYLASE-LIKE PROTEIN"/>
    <property type="match status" value="1"/>
</dbReference>
<dbReference type="AlphaFoldDB" id="A0A6J4R9B3"/>
<dbReference type="GO" id="GO:0005829">
    <property type="term" value="C:cytosol"/>
    <property type="evidence" value="ECO:0007669"/>
    <property type="project" value="TreeGrafter"/>
</dbReference>
<dbReference type="Gene3D" id="3.40.50.450">
    <property type="match status" value="1"/>
</dbReference>
<organism evidence="1">
    <name type="scientific">uncultured Rubrobacteraceae bacterium</name>
    <dbReference type="NCBI Taxonomy" id="349277"/>
    <lineage>
        <taxon>Bacteria</taxon>
        <taxon>Bacillati</taxon>
        <taxon>Actinomycetota</taxon>
        <taxon>Rubrobacteria</taxon>
        <taxon>Rubrobacterales</taxon>
        <taxon>Rubrobacteraceae</taxon>
        <taxon>environmental samples</taxon>
    </lineage>
</organism>
<dbReference type="NCBIfam" id="TIGR00725">
    <property type="entry name" value="TIGR00725 family protein"/>
    <property type="match status" value="1"/>
</dbReference>
<dbReference type="InterPro" id="IPR005268">
    <property type="entry name" value="CHP00725"/>
</dbReference>
<proteinExistence type="predicted"/>
<dbReference type="SUPFAM" id="SSF102405">
    <property type="entry name" value="MCP/YpsA-like"/>
    <property type="match status" value="1"/>
</dbReference>
<evidence type="ECO:0000313" key="1">
    <source>
        <dbReference type="EMBL" id="CAA9459257.1"/>
    </source>
</evidence>
<dbReference type="EMBL" id="CADCVE010000069">
    <property type="protein sequence ID" value="CAA9459257.1"/>
    <property type="molecule type" value="Genomic_DNA"/>
</dbReference>
<protein>
    <recommendedName>
        <fullName evidence="2">TIGR00725 family protein</fullName>
    </recommendedName>
</protein>
<dbReference type="InterPro" id="IPR041164">
    <property type="entry name" value="LDcluster4"/>
</dbReference>
<dbReference type="Pfam" id="PF18306">
    <property type="entry name" value="LDcluster4"/>
    <property type="match status" value="1"/>
</dbReference>
<reference evidence="1" key="1">
    <citation type="submission" date="2020-02" db="EMBL/GenBank/DDBJ databases">
        <authorList>
            <person name="Meier V. D."/>
        </authorList>
    </citation>
    <scope>NUCLEOTIDE SEQUENCE</scope>
    <source>
        <strain evidence="1">AVDCRST_MAG28</strain>
    </source>
</reference>
<dbReference type="InterPro" id="IPR052341">
    <property type="entry name" value="LOG_family_nucleotidases"/>
</dbReference>